<dbReference type="InterPro" id="IPR025755">
    <property type="entry name" value="Ribos_uL4_C_dom"/>
</dbReference>
<dbReference type="PROSITE" id="PS00939">
    <property type="entry name" value="RIBOSOMAL_L1E"/>
    <property type="match status" value="1"/>
</dbReference>
<comment type="similarity">
    <text evidence="1">Belongs to the universal ribosomal protein uL4 family.</text>
</comment>
<dbReference type="AlphaFoldDB" id="A0A2I4ETL4"/>
<dbReference type="PANTHER" id="PTHR19431">
    <property type="entry name" value="60S RIBOSOMAL PROTEIN L4"/>
    <property type="match status" value="1"/>
</dbReference>
<evidence type="ECO:0000256" key="1">
    <source>
        <dbReference type="ARBA" id="ARBA00010528"/>
    </source>
</evidence>
<dbReference type="FunCoup" id="A0A2I4ETL4">
    <property type="interactions" value="4046"/>
</dbReference>
<dbReference type="GO" id="GO:0006412">
    <property type="term" value="P:translation"/>
    <property type="evidence" value="ECO:0007669"/>
    <property type="project" value="InterPro"/>
</dbReference>
<dbReference type="Gene3D" id="3.40.1370.10">
    <property type="match status" value="1"/>
</dbReference>
<dbReference type="GO" id="GO:0022625">
    <property type="term" value="C:cytosolic large ribosomal subunit"/>
    <property type="evidence" value="ECO:0000318"/>
    <property type="project" value="GO_Central"/>
</dbReference>
<dbReference type="InterPro" id="IPR002136">
    <property type="entry name" value="Ribosomal_uL4"/>
</dbReference>
<dbReference type="RefSeq" id="XP_018822731.2">
    <property type="nucleotide sequence ID" value="XM_018967186.2"/>
</dbReference>
<dbReference type="InterPro" id="IPR023574">
    <property type="entry name" value="Ribosomal_uL4_dom_sf"/>
</dbReference>
<name>A0A2I4ETL4_JUGRE</name>
<reference evidence="5" key="1">
    <citation type="submission" date="2025-08" db="UniProtKB">
        <authorList>
            <consortium name="RefSeq"/>
        </authorList>
    </citation>
    <scope>IDENTIFICATION</scope>
    <source>
        <tissue evidence="5">Leaves</tissue>
    </source>
</reference>
<evidence type="ECO:0000313" key="5">
    <source>
        <dbReference type="RefSeq" id="XP_018822731.2"/>
    </source>
</evidence>
<dbReference type="InterPro" id="IPR013000">
    <property type="entry name" value="Ribosomal_uL4_euk/arc_CS"/>
</dbReference>
<dbReference type="GO" id="GO:0003723">
    <property type="term" value="F:RNA binding"/>
    <property type="evidence" value="ECO:0000318"/>
    <property type="project" value="GO_Central"/>
</dbReference>
<dbReference type="Pfam" id="PF14374">
    <property type="entry name" value="Ribos_L4_asso_C"/>
    <property type="match status" value="1"/>
</dbReference>
<dbReference type="Gramene" id="Jr04_06260_p1">
    <property type="protein sequence ID" value="cds.Jr04_06260_p1"/>
    <property type="gene ID" value="Jr04_06260"/>
</dbReference>
<keyword evidence="2 5" id="KW-0689">Ribosomal protein</keyword>
<dbReference type="GeneID" id="108992589"/>
<dbReference type="Proteomes" id="UP000235220">
    <property type="component" value="Chromosome 4"/>
</dbReference>
<dbReference type="SUPFAM" id="SSF52166">
    <property type="entry name" value="Ribosomal protein L4"/>
    <property type="match status" value="1"/>
</dbReference>
<keyword evidence="4" id="KW-1185">Reference proteome</keyword>
<evidence type="ECO:0000256" key="3">
    <source>
        <dbReference type="ARBA" id="ARBA00023274"/>
    </source>
</evidence>
<protein>
    <submittedName>
        <fullName evidence="5">60S ribosomal protein L4</fullName>
    </submittedName>
</protein>
<proteinExistence type="inferred from homology"/>
<evidence type="ECO:0000256" key="2">
    <source>
        <dbReference type="ARBA" id="ARBA00022980"/>
    </source>
</evidence>
<dbReference type="GO" id="GO:0003735">
    <property type="term" value="F:structural constituent of ribosome"/>
    <property type="evidence" value="ECO:0000318"/>
    <property type="project" value="GO_Central"/>
</dbReference>
<dbReference type="Pfam" id="PF00573">
    <property type="entry name" value="Ribosomal_L4"/>
    <property type="match status" value="1"/>
</dbReference>
<gene>
    <name evidence="5" type="primary">LOC108992589</name>
</gene>
<organism evidence="4 5">
    <name type="scientific">Juglans regia</name>
    <name type="common">English walnut</name>
    <dbReference type="NCBI Taxonomy" id="51240"/>
    <lineage>
        <taxon>Eukaryota</taxon>
        <taxon>Viridiplantae</taxon>
        <taxon>Streptophyta</taxon>
        <taxon>Embryophyta</taxon>
        <taxon>Tracheophyta</taxon>
        <taxon>Spermatophyta</taxon>
        <taxon>Magnoliopsida</taxon>
        <taxon>eudicotyledons</taxon>
        <taxon>Gunneridae</taxon>
        <taxon>Pentapetalae</taxon>
        <taxon>rosids</taxon>
        <taxon>fabids</taxon>
        <taxon>Fagales</taxon>
        <taxon>Juglandaceae</taxon>
        <taxon>Juglans</taxon>
    </lineage>
</organism>
<dbReference type="InterPro" id="IPR045240">
    <property type="entry name" value="Ribosomal_uL4_euk/arch"/>
</dbReference>
<keyword evidence="3" id="KW-0687">Ribonucleoprotein</keyword>
<dbReference type="KEGG" id="jre:108992589"/>
<accession>A0A2I4ETL4</accession>
<evidence type="ECO:0000313" key="4">
    <source>
        <dbReference type="Proteomes" id="UP000235220"/>
    </source>
</evidence>
<dbReference type="OrthoDB" id="10259785at2759"/>
<sequence length="404" mass="44763">MAAARPLVTVQSLEGDMATDSLTTVHLPDVMKASIRPDIVTFVHANISKNKRQPYAVSKLAGHQTSAESWGTGRAVSRIPRVPGGGTHRAGQGAFGNMCRGGRMFAPTKIWRRWHRKVNVNLKRYAVVSAIAASAIPSLVLARGHRIESVPELPLVISDSAESVEKTSAALKVLQHIGAHPDAEKAKDSHSIRPGKGKMRNRRYINRKGPLIVYGTEGAKLVKAFRNIPGVDIVNVERLNLLKLAPGGHLGRFVIWTKSAFEKLDSIYGSFEKPSEKKKGYVLPRSKMLNADLSRIINSDEVQSVVKPIKKEVKRAPMKKNPLKNLNTLLKLNPYAKTARRMALLAEAERVKSKKEKLDKKRKPITKEEAIAIKSAGKAWYQTMVSDSDYTEFENFTKWLGVSQ</sequence>
<dbReference type="FunFam" id="3.40.1370.10:FF:000002">
    <property type="entry name" value="60S ribosomal protein L4"/>
    <property type="match status" value="1"/>
</dbReference>
<dbReference type="STRING" id="51240.A0A2I4ETL4"/>